<evidence type="ECO:0000259" key="8">
    <source>
        <dbReference type="Pfam" id="PF03895"/>
    </source>
</evidence>
<name>A0AAW3Z183_9GAMM</name>
<dbReference type="GO" id="GO:0009986">
    <property type="term" value="C:cell surface"/>
    <property type="evidence" value="ECO:0007669"/>
    <property type="project" value="UniProtKB-SubCell"/>
</dbReference>
<evidence type="ECO:0000256" key="6">
    <source>
        <dbReference type="ARBA" id="ARBA00023136"/>
    </source>
</evidence>
<dbReference type="Pfam" id="PF03895">
    <property type="entry name" value="YadA_anchor"/>
    <property type="match status" value="1"/>
</dbReference>
<reference evidence="9" key="1">
    <citation type="submission" date="2020-09" db="EMBL/GenBank/DDBJ databases">
        <authorList>
            <person name="Palma L."/>
            <person name="Caballero P."/>
            <person name="Berry C."/>
            <person name="Del Valle E."/>
        </authorList>
    </citation>
    <scope>NUCLEOTIDE SEQUENCE</scope>
    <source>
        <strain evidence="9">M</strain>
    </source>
</reference>
<dbReference type="InterPro" id="IPR045584">
    <property type="entry name" value="Pilin-like"/>
</dbReference>
<dbReference type="Gene3D" id="3.30.1300.30">
    <property type="entry name" value="GSPII I/J protein-like"/>
    <property type="match status" value="1"/>
</dbReference>
<sequence>VNDPQTLINARKTDTTRENTEIANESKTAVVTNAMEKELDEKITAVKKDADADERMNKLGAKAGDIYTYAQDTNTKMGEYHVHSEKRFNTLETEMRQNFGKLDNKINQVGKRANAGIASVMAMSNIPYGNTGRFSVGVGVGQYNNGSAIAIGAQAKMTENINIRASTGWNNAENVALGAGIAVDW</sequence>
<feature type="non-terminal residue" evidence="9">
    <location>
        <position position="1"/>
    </location>
</feature>
<keyword evidence="6" id="KW-0472">Membrane</keyword>
<dbReference type="RefSeq" id="WP_323869837.1">
    <property type="nucleotide sequence ID" value="NZ_JACXBF010000552.1"/>
</dbReference>
<proteinExistence type="predicted"/>
<evidence type="ECO:0000256" key="1">
    <source>
        <dbReference type="ARBA" id="ARBA00004241"/>
    </source>
</evidence>
<reference evidence="9" key="2">
    <citation type="journal article" date="2024" name="Toxins">
        <title>Genome Sequence Analysis of Native Xenorhabdus Strains Isolated from Entomopathogenic Nematodes in Argentina.</title>
        <authorList>
            <person name="Palma L."/>
            <person name="Frizzo L."/>
            <person name="Kaiser S."/>
            <person name="Berry C."/>
            <person name="Caballero P."/>
            <person name="Bode H.B."/>
            <person name="Del Valle E.E."/>
        </authorList>
    </citation>
    <scope>NUCLEOTIDE SEQUENCE</scope>
    <source>
        <strain evidence="9">M</strain>
    </source>
</reference>
<evidence type="ECO:0000313" key="9">
    <source>
        <dbReference type="EMBL" id="MBD2802954.1"/>
    </source>
</evidence>
<dbReference type="Proteomes" id="UP001193920">
    <property type="component" value="Unassembled WGS sequence"/>
</dbReference>
<dbReference type="InterPro" id="IPR005594">
    <property type="entry name" value="YadA_C"/>
</dbReference>
<dbReference type="AlphaFoldDB" id="A0AAW3Z183"/>
<evidence type="ECO:0000256" key="3">
    <source>
        <dbReference type="ARBA" id="ARBA00022452"/>
    </source>
</evidence>
<feature type="domain" description="Trimeric autotransporter adhesin YadA-like C-terminal membrane anchor" evidence="8">
    <location>
        <begin position="130"/>
        <end position="185"/>
    </location>
</feature>
<comment type="subcellular location">
    <subcellularLocation>
        <location evidence="2">Cell outer membrane</location>
    </subcellularLocation>
    <subcellularLocation>
        <location evidence="1">Cell surface</location>
    </subcellularLocation>
</comment>
<comment type="caution">
    <text evidence="9">The sequence shown here is derived from an EMBL/GenBank/DDBJ whole genome shotgun (WGS) entry which is preliminary data.</text>
</comment>
<dbReference type="GO" id="GO:0009279">
    <property type="term" value="C:cell outer membrane"/>
    <property type="evidence" value="ECO:0007669"/>
    <property type="project" value="UniProtKB-SubCell"/>
</dbReference>
<evidence type="ECO:0000256" key="4">
    <source>
        <dbReference type="ARBA" id="ARBA00022692"/>
    </source>
</evidence>
<keyword evidence="5" id="KW-0732">Signal</keyword>
<keyword evidence="3" id="KW-1134">Transmembrane beta strand</keyword>
<evidence type="ECO:0000256" key="5">
    <source>
        <dbReference type="ARBA" id="ARBA00022729"/>
    </source>
</evidence>
<evidence type="ECO:0000256" key="2">
    <source>
        <dbReference type="ARBA" id="ARBA00004442"/>
    </source>
</evidence>
<keyword evidence="4" id="KW-0812">Transmembrane</keyword>
<evidence type="ECO:0000256" key="7">
    <source>
        <dbReference type="ARBA" id="ARBA00023237"/>
    </source>
</evidence>
<dbReference type="EMBL" id="JACXBF010000552">
    <property type="protein sequence ID" value="MBD2802954.1"/>
    <property type="molecule type" value="Genomic_DNA"/>
</dbReference>
<dbReference type="SUPFAM" id="SSF54523">
    <property type="entry name" value="Pili subunits"/>
    <property type="match status" value="1"/>
</dbReference>
<gene>
    <name evidence="9" type="ORF">ID854_21520</name>
</gene>
<keyword evidence="7" id="KW-0998">Cell outer membrane</keyword>
<accession>A0AAW3Z183</accession>
<organism evidence="9">
    <name type="scientific">Xenorhabdus szentirmaii</name>
    <dbReference type="NCBI Taxonomy" id="290112"/>
    <lineage>
        <taxon>Bacteria</taxon>
        <taxon>Pseudomonadati</taxon>
        <taxon>Pseudomonadota</taxon>
        <taxon>Gammaproteobacteria</taxon>
        <taxon>Enterobacterales</taxon>
        <taxon>Morganellaceae</taxon>
        <taxon>Xenorhabdus</taxon>
    </lineage>
</organism>
<protein>
    <submittedName>
        <fullName evidence="9">YadA-like family protein</fullName>
    </submittedName>
</protein>